<protein>
    <submittedName>
        <fullName evidence="1">Uncharacterized protein</fullName>
    </submittedName>
</protein>
<proteinExistence type="predicted"/>
<sequence length="263" mass="28575">MAGNTPATPVLRTVGATARDHANATAWDGAVGSPGSDDTIEIGEFYADADFLDNDLLLGSWTTTNFHNVIMRAAPGHEWSGIDGEAGKVRFKPTTGTFIMQKNATTNNEGEMHGFEFDGSGVGFTGRVTFGLVHLRSNNWKTSRCSFHHNPLGAGLSHDPDFAFNTVVNCAMAHNGGDGYRDHQSASQATLFLFCVFYKNAGWGMARNVNNQQDRAFNCAFFENTLGSVQFPENAQGGWCIMDDQSITDSGFNWLEIIENATL</sequence>
<evidence type="ECO:0000313" key="1">
    <source>
        <dbReference type="EMBL" id="KKK77037.1"/>
    </source>
</evidence>
<name>A0A0F8Y6I1_9ZZZZ</name>
<dbReference type="InterPro" id="IPR011050">
    <property type="entry name" value="Pectin_lyase_fold/virulence"/>
</dbReference>
<comment type="caution">
    <text evidence="1">The sequence shown here is derived from an EMBL/GenBank/DDBJ whole genome shotgun (WGS) entry which is preliminary data.</text>
</comment>
<dbReference type="Gene3D" id="2.160.20.10">
    <property type="entry name" value="Single-stranded right-handed beta-helix, Pectin lyase-like"/>
    <property type="match status" value="1"/>
</dbReference>
<organism evidence="1">
    <name type="scientific">marine sediment metagenome</name>
    <dbReference type="NCBI Taxonomy" id="412755"/>
    <lineage>
        <taxon>unclassified sequences</taxon>
        <taxon>metagenomes</taxon>
        <taxon>ecological metagenomes</taxon>
    </lineage>
</organism>
<accession>A0A0F8Y6I1</accession>
<feature type="non-terminal residue" evidence="1">
    <location>
        <position position="263"/>
    </location>
</feature>
<reference evidence="1" key="1">
    <citation type="journal article" date="2015" name="Nature">
        <title>Complex archaea that bridge the gap between prokaryotes and eukaryotes.</title>
        <authorList>
            <person name="Spang A."/>
            <person name="Saw J.H."/>
            <person name="Jorgensen S.L."/>
            <person name="Zaremba-Niedzwiedzka K."/>
            <person name="Martijn J."/>
            <person name="Lind A.E."/>
            <person name="van Eijk R."/>
            <person name="Schleper C."/>
            <person name="Guy L."/>
            <person name="Ettema T.J."/>
        </authorList>
    </citation>
    <scope>NUCLEOTIDE SEQUENCE</scope>
</reference>
<dbReference type="EMBL" id="LAZR01055147">
    <property type="protein sequence ID" value="KKK77037.1"/>
    <property type="molecule type" value="Genomic_DNA"/>
</dbReference>
<dbReference type="InterPro" id="IPR012334">
    <property type="entry name" value="Pectin_lyas_fold"/>
</dbReference>
<dbReference type="AlphaFoldDB" id="A0A0F8Y6I1"/>
<gene>
    <name evidence="1" type="ORF">LCGC14_2857620</name>
</gene>
<dbReference type="SUPFAM" id="SSF51126">
    <property type="entry name" value="Pectin lyase-like"/>
    <property type="match status" value="1"/>
</dbReference>